<feature type="signal peptide" evidence="1">
    <location>
        <begin position="1"/>
        <end position="19"/>
    </location>
</feature>
<evidence type="ECO:0000313" key="3">
    <source>
        <dbReference type="Proteomes" id="UP000249497"/>
    </source>
</evidence>
<dbReference type="Proteomes" id="UP000249497">
    <property type="component" value="Unassembled WGS sequence"/>
</dbReference>
<accession>A0A8T8XDQ3</accession>
<evidence type="ECO:0008006" key="4">
    <source>
        <dbReference type="Google" id="ProtNLM"/>
    </source>
</evidence>
<gene>
    <name evidence="2" type="ORF">BO86DRAFT_385275</name>
</gene>
<dbReference type="GeneID" id="37174762"/>
<dbReference type="AlphaFoldDB" id="A0A8T8XDQ3"/>
<evidence type="ECO:0000313" key="2">
    <source>
        <dbReference type="EMBL" id="RAH86426.1"/>
    </source>
</evidence>
<name>A0A8T8XDQ3_ASPJA</name>
<reference evidence="2 3" key="1">
    <citation type="submission" date="2018-02" db="EMBL/GenBank/DDBJ databases">
        <title>The genomes of Aspergillus section Nigri reveals drivers in fungal speciation.</title>
        <authorList>
            <consortium name="DOE Joint Genome Institute"/>
            <person name="Vesth T.C."/>
            <person name="Nybo J."/>
            <person name="Theobald S."/>
            <person name="Brandl J."/>
            <person name="Frisvad J.C."/>
            <person name="Nielsen K.F."/>
            <person name="Lyhne E.K."/>
            <person name="Kogle M.E."/>
            <person name="Kuo A."/>
            <person name="Riley R."/>
            <person name="Clum A."/>
            <person name="Nolan M."/>
            <person name="Lipzen A."/>
            <person name="Salamov A."/>
            <person name="Henrissat B."/>
            <person name="Wiebenga A."/>
            <person name="De vries R.P."/>
            <person name="Grigoriev I.V."/>
            <person name="Mortensen U.H."/>
            <person name="Andersen M.R."/>
            <person name="Baker S.E."/>
        </authorList>
    </citation>
    <scope>NUCLEOTIDE SEQUENCE [LARGE SCALE GENOMIC DNA]</scope>
    <source>
        <strain evidence="2 3">CBS 114.51</strain>
    </source>
</reference>
<protein>
    <recommendedName>
        <fullName evidence="4">Secreted protein</fullName>
    </recommendedName>
</protein>
<feature type="chain" id="PRO_5035933860" description="Secreted protein" evidence="1">
    <location>
        <begin position="20"/>
        <end position="82"/>
    </location>
</feature>
<organism evidence="2 3">
    <name type="scientific">Aspergillus japonicus CBS 114.51</name>
    <dbReference type="NCBI Taxonomy" id="1448312"/>
    <lineage>
        <taxon>Eukaryota</taxon>
        <taxon>Fungi</taxon>
        <taxon>Dikarya</taxon>
        <taxon>Ascomycota</taxon>
        <taxon>Pezizomycotina</taxon>
        <taxon>Eurotiomycetes</taxon>
        <taxon>Eurotiomycetidae</taxon>
        <taxon>Eurotiales</taxon>
        <taxon>Aspergillaceae</taxon>
        <taxon>Aspergillus</taxon>
        <taxon>Aspergillus subgen. Circumdati</taxon>
    </lineage>
</organism>
<dbReference type="EMBL" id="KZ824772">
    <property type="protein sequence ID" value="RAH86426.1"/>
    <property type="molecule type" value="Genomic_DNA"/>
</dbReference>
<dbReference type="RefSeq" id="XP_025532320.1">
    <property type="nucleotide sequence ID" value="XM_025671070.1"/>
</dbReference>
<evidence type="ECO:0000256" key="1">
    <source>
        <dbReference type="SAM" id="SignalP"/>
    </source>
</evidence>
<keyword evidence="1" id="KW-0732">Signal</keyword>
<keyword evidence="3" id="KW-1185">Reference proteome</keyword>
<proteinExistence type="predicted"/>
<dbReference type="OrthoDB" id="10338672at2759"/>
<sequence length="82" mass="8914">MYQLQLCTALICPLCGTTAASLPVEIGCIIEGCLYAADKDRKYGVLCIHTYSTTLQVPGARSRPSSYILQPFNFLDSTDHGV</sequence>